<evidence type="ECO:0000313" key="3">
    <source>
        <dbReference type="Proteomes" id="UP001249851"/>
    </source>
</evidence>
<dbReference type="Proteomes" id="UP001249851">
    <property type="component" value="Unassembled WGS sequence"/>
</dbReference>
<sequence>MFLGQVQAKAKMEPLILFPSRSNKMFLEVTRGSVESDEPSSSGSSSDEGTDYADSDEDVVMEEMLQTEEVELPQPTPGGSNLQRRKVILTWLVYFVLVWQYKHYISDNGTEQLLRFMRQLLFCIGEIVKEHSVFCLVLAANLPTTLYSARKFLNIDRDNFVQYVVCPKCTKLYHKDDIVINDGGRTVARTCDNVPFPRSKRPRTCGSQLSHKVVLKNGNIKFYALKTYCNKSVIDSLEDLLKRPGLETSENSGEIVQPPQFVMASSGPLLGKESIWSDLTPICFEKHYKLGRLDQEEVRELRIVYGTLYPHITVASLNLPSLYKRYKSLSVCGERYGSTAGRRLCPYARIIASWCDKDGVVSPGMLRPGIIRYFIVHSLEIDGSQKSHAFAVVSWLKSSEENFGFGNLLSVWCANDFEHAGPAVFLPVQRIHCFFANA</sequence>
<accession>A0AAD9UV49</accession>
<evidence type="ECO:0000313" key="2">
    <source>
        <dbReference type="EMBL" id="KAK2551088.1"/>
    </source>
</evidence>
<name>A0AAD9UV49_ACRCE</name>
<dbReference type="AlphaFoldDB" id="A0AAD9UV49"/>
<protein>
    <recommendedName>
        <fullName evidence="4">Transposase domain-containing protein</fullName>
    </recommendedName>
</protein>
<feature type="region of interest" description="Disordered" evidence="1">
    <location>
        <begin position="29"/>
        <end position="53"/>
    </location>
</feature>
<reference evidence="2" key="2">
    <citation type="journal article" date="2023" name="Science">
        <title>Genomic signatures of disease resistance in endangered staghorn corals.</title>
        <authorList>
            <person name="Vollmer S.V."/>
            <person name="Selwyn J.D."/>
            <person name="Despard B.A."/>
            <person name="Roesel C.L."/>
        </authorList>
    </citation>
    <scope>NUCLEOTIDE SEQUENCE</scope>
    <source>
        <strain evidence="2">K2</strain>
    </source>
</reference>
<evidence type="ECO:0008006" key="4">
    <source>
        <dbReference type="Google" id="ProtNLM"/>
    </source>
</evidence>
<reference evidence="2" key="1">
    <citation type="journal article" date="2023" name="G3 (Bethesda)">
        <title>Whole genome assembly and annotation of the endangered Caribbean coral Acropora cervicornis.</title>
        <authorList>
            <person name="Selwyn J.D."/>
            <person name="Vollmer S.V."/>
        </authorList>
    </citation>
    <scope>NUCLEOTIDE SEQUENCE</scope>
    <source>
        <strain evidence="2">K2</strain>
    </source>
</reference>
<proteinExistence type="predicted"/>
<gene>
    <name evidence="2" type="ORF">P5673_028152</name>
</gene>
<organism evidence="2 3">
    <name type="scientific">Acropora cervicornis</name>
    <name type="common">Staghorn coral</name>
    <dbReference type="NCBI Taxonomy" id="6130"/>
    <lineage>
        <taxon>Eukaryota</taxon>
        <taxon>Metazoa</taxon>
        <taxon>Cnidaria</taxon>
        <taxon>Anthozoa</taxon>
        <taxon>Hexacorallia</taxon>
        <taxon>Scleractinia</taxon>
        <taxon>Astrocoeniina</taxon>
        <taxon>Acroporidae</taxon>
        <taxon>Acropora</taxon>
    </lineage>
</organism>
<evidence type="ECO:0000256" key="1">
    <source>
        <dbReference type="SAM" id="MobiDB-lite"/>
    </source>
</evidence>
<keyword evidence="3" id="KW-1185">Reference proteome</keyword>
<comment type="caution">
    <text evidence="2">The sequence shown here is derived from an EMBL/GenBank/DDBJ whole genome shotgun (WGS) entry which is preliminary data.</text>
</comment>
<dbReference type="EMBL" id="JARQWQ010000102">
    <property type="protein sequence ID" value="KAK2551088.1"/>
    <property type="molecule type" value="Genomic_DNA"/>
</dbReference>